<proteinExistence type="predicted"/>
<dbReference type="OrthoDB" id="5682636at2"/>
<keyword evidence="1" id="KW-0548">Nucleotidyltransferase</keyword>
<dbReference type="Gene3D" id="3.40.50.10220">
    <property type="entry name" value="DNA polymerase III, psi subunit"/>
    <property type="match status" value="1"/>
</dbReference>
<dbReference type="Proteomes" id="UP000280099">
    <property type="component" value="Unassembled WGS sequence"/>
</dbReference>
<dbReference type="PIRSF" id="PIRSF029225">
    <property type="entry name" value="DNA_pol_III_psi"/>
    <property type="match status" value="1"/>
</dbReference>
<dbReference type="InterPro" id="IPR036654">
    <property type="entry name" value="DNA_pol_III_psi_sf"/>
</dbReference>
<dbReference type="GO" id="GO:0008408">
    <property type="term" value="F:3'-5' exonuclease activity"/>
    <property type="evidence" value="ECO:0007669"/>
    <property type="project" value="InterPro"/>
</dbReference>
<dbReference type="GO" id="GO:0006260">
    <property type="term" value="P:DNA replication"/>
    <property type="evidence" value="ECO:0007669"/>
    <property type="project" value="UniProtKB-KW"/>
</dbReference>
<keyword evidence="1" id="KW-0808">Transferase</keyword>
<evidence type="ECO:0000313" key="2">
    <source>
        <dbReference type="EMBL" id="RKR76788.1"/>
    </source>
</evidence>
<keyword evidence="1" id="KW-0235">DNA replication</keyword>
<keyword evidence="3" id="KW-1185">Reference proteome</keyword>
<dbReference type="GO" id="GO:0003887">
    <property type="term" value="F:DNA-directed DNA polymerase activity"/>
    <property type="evidence" value="ECO:0007669"/>
    <property type="project" value="UniProtKB-KW"/>
</dbReference>
<accession>A0A420XI11</accession>
<comment type="function">
    <text evidence="1">Part of the beta sliding clamp loading complex, which hydrolyzes ATP to load the beta clamp onto primed DNA to form the DNA replication pre-initiation complex. DNA polymerase III is a complex, multichain enzyme responsible for most of the replicative synthesis in bacteria. This DNA polymerase also exhibits 3' to 5' exonuclease activity.</text>
</comment>
<dbReference type="SUPFAM" id="SSF102220">
    <property type="entry name" value="DNA polymerase III psi subunit"/>
    <property type="match status" value="1"/>
</dbReference>
<gene>
    <name evidence="2" type="ORF">DES31_0096</name>
</gene>
<reference evidence="2 3" key="1">
    <citation type="submission" date="2018-10" db="EMBL/GenBank/DDBJ databases">
        <title>Genomic Encyclopedia of Type Strains, Phase IV (KMG-IV): sequencing the most valuable type-strain genomes for metagenomic binning, comparative biology and taxonomic classification.</title>
        <authorList>
            <person name="Goeker M."/>
        </authorList>
    </citation>
    <scope>NUCLEOTIDE SEQUENCE [LARGE SCALE GENOMIC DNA]</scope>
    <source>
        <strain evidence="2 3">DSM 23800</strain>
    </source>
</reference>
<name>A0A420XI11_9PAST</name>
<sequence length="139" mass="16855">MNRRDLLLHEMNIPQWILTKPQVLKGDAQIRLEDHIKLVIVCDEDHQQTQRFQDILLALKISNEEYQWINFSQSMRLNFQHSPIFWIIQDKSNHELFAKKYADLTAWYQTDWNDLSLPPQKRQFWQQIESFCPNLEENS</sequence>
<keyword evidence="1" id="KW-0239">DNA-directed DNA polymerase</keyword>
<comment type="caution">
    <text evidence="2">The sequence shown here is derived from an EMBL/GenBank/DDBJ whole genome shotgun (WGS) entry which is preliminary data.</text>
</comment>
<dbReference type="EMBL" id="RBJC01000004">
    <property type="protein sequence ID" value="RKR76788.1"/>
    <property type="molecule type" value="Genomic_DNA"/>
</dbReference>
<organism evidence="2 3">
    <name type="scientific">Otariodibacter oris</name>
    <dbReference type="NCBI Taxonomy" id="1032623"/>
    <lineage>
        <taxon>Bacteria</taxon>
        <taxon>Pseudomonadati</taxon>
        <taxon>Pseudomonadota</taxon>
        <taxon>Gammaproteobacteria</taxon>
        <taxon>Pasteurellales</taxon>
        <taxon>Pasteurellaceae</taxon>
        <taxon>Otariodibacter</taxon>
    </lineage>
</organism>
<protein>
    <recommendedName>
        <fullName evidence="1">DNA polymerase III subunit psi</fullName>
    </recommendedName>
</protein>
<dbReference type="AlphaFoldDB" id="A0A420XI11"/>
<dbReference type="RefSeq" id="WP_121120902.1">
    <property type="nucleotide sequence ID" value="NZ_CP016604.1"/>
</dbReference>
<dbReference type="InterPro" id="IPR004615">
    <property type="entry name" value="DNA_pol_III_psi"/>
</dbReference>
<evidence type="ECO:0000256" key="1">
    <source>
        <dbReference type="PIRNR" id="PIRNR029225"/>
    </source>
</evidence>
<evidence type="ECO:0000313" key="3">
    <source>
        <dbReference type="Proteomes" id="UP000280099"/>
    </source>
</evidence>
<dbReference type="Pfam" id="PF03603">
    <property type="entry name" value="DNA_III_psi"/>
    <property type="match status" value="1"/>
</dbReference>